<dbReference type="InterPro" id="IPR029052">
    <property type="entry name" value="Metallo-depent_PP-like"/>
</dbReference>
<keyword evidence="1 2" id="KW-0732">Signal</keyword>
<dbReference type="SUPFAM" id="SSF49363">
    <property type="entry name" value="Purple acid phosphatase, N-terminal domain"/>
    <property type="match status" value="1"/>
</dbReference>
<dbReference type="InterPro" id="IPR008963">
    <property type="entry name" value="Purple_acid_Pase-like_N"/>
</dbReference>
<dbReference type="GO" id="GO:0046872">
    <property type="term" value="F:metal ion binding"/>
    <property type="evidence" value="ECO:0007669"/>
    <property type="project" value="InterPro"/>
</dbReference>
<proteinExistence type="predicted"/>
<dbReference type="SUPFAM" id="SSF56300">
    <property type="entry name" value="Metallo-dependent phosphatases"/>
    <property type="match status" value="1"/>
</dbReference>
<dbReference type="InterPro" id="IPR015914">
    <property type="entry name" value="PAPs_N"/>
</dbReference>
<evidence type="ECO:0000313" key="4">
    <source>
        <dbReference type="EMBL" id="KYG77328.1"/>
    </source>
</evidence>
<evidence type="ECO:0000256" key="1">
    <source>
        <dbReference type="ARBA" id="ARBA00022729"/>
    </source>
</evidence>
<feature type="domain" description="Fibronectin type-III" evidence="3">
    <location>
        <begin position="433"/>
        <end position="534"/>
    </location>
</feature>
<dbReference type="Pfam" id="PF00149">
    <property type="entry name" value="Metallophos"/>
    <property type="match status" value="1"/>
</dbReference>
<dbReference type="GO" id="GO:0003993">
    <property type="term" value="F:acid phosphatase activity"/>
    <property type="evidence" value="ECO:0007669"/>
    <property type="project" value="InterPro"/>
</dbReference>
<dbReference type="InterPro" id="IPR003961">
    <property type="entry name" value="FN3_dom"/>
</dbReference>
<sequence>MPLSFRKLFFTVLLIAPLCAFAQKKPTFLVYPFLQDAQPNSIVIKWETSFGEESVVEWGETNRLGNKAKGKAESINFGESRIHEVQLTGLERLTTYYYRVITDGLRSDIYQFKTPPFPKDDISFNMVAMSDMQRDHNEPEKFAEMVNEGVLKYMKDTYGGEVPENLALVMIPGDLVVTGSVYSQWQEHFFKPAKDLFTQVPVYPVLGNHEQNSLFYFKYFSLPENGTGAYAEHWWFKDYGNTRIIGLDSNDGYRDIGQQLSWLKNVLAETAKNDDIDFVFAQMHHPHKSELWIPGETDFSGKIVKMLEDFSTATGKPSVHFFGHTHGYSRGQSRDHKHLWINVATAGGAIDNWGEFEGRDYDEFTVTEDEYGFVMVEVEGNADNPKFTVKRISRGNQENPKDNVLTDSVTVFRLSVKPQQPSLNFPSESSSVNPLNLTLKASQFQSDMSEAFHAASNWQIAENTGFERVVFDSWKQHENWYYKENRQEGDDLTDEKVTERLKPNTTYYVRVRYRDQNLNWSDWSEVVSFKTSETSSKRP</sequence>
<comment type="caution">
    <text evidence="4">The sequence shown here is derived from an EMBL/GenBank/DDBJ whole genome shotgun (WGS) entry which is preliminary data.</text>
</comment>
<dbReference type="Gene3D" id="3.60.21.10">
    <property type="match status" value="1"/>
</dbReference>
<dbReference type="OrthoDB" id="9809781at2"/>
<dbReference type="InterPro" id="IPR013783">
    <property type="entry name" value="Ig-like_fold"/>
</dbReference>
<dbReference type="RefSeq" id="WP_068215552.1">
    <property type="nucleotide sequence ID" value="NZ_CP139724.1"/>
</dbReference>
<evidence type="ECO:0000313" key="5">
    <source>
        <dbReference type="Proteomes" id="UP000075606"/>
    </source>
</evidence>
<dbReference type="Proteomes" id="UP000075606">
    <property type="component" value="Unassembled WGS sequence"/>
</dbReference>
<dbReference type="Gene3D" id="2.60.40.380">
    <property type="entry name" value="Purple acid phosphatase-like, N-terminal"/>
    <property type="match status" value="1"/>
</dbReference>
<dbReference type="STRING" id="333140.AWW68_00750"/>
<name>A0A150XF56_9BACT</name>
<dbReference type="InterPro" id="IPR039331">
    <property type="entry name" value="PAPs-like"/>
</dbReference>
<dbReference type="AlphaFoldDB" id="A0A150XF56"/>
<dbReference type="CDD" id="cd00838">
    <property type="entry name" value="MPP_superfamily"/>
    <property type="match status" value="1"/>
</dbReference>
<dbReference type="EMBL" id="LRPC01000001">
    <property type="protein sequence ID" value="KYG77328.1"/>
    <property type="molecule type" value="Genomic_DNA"/>
</dbReference>
<feature type="signal peptide" evidence="2">
    <location>
        <begin position="1"/>
        <end position="22"/>
    </location>
</feature>
<evidence type="ECO:0000256" key="2">
    <source>
        <dbReference type="SAM" id="SignalP"/>
    </source>
</evidence>
<protein>
    <submittedName>
        <fullName evidence="4">Metallophosphoesterase</fullName>
    </submittedName>
</protein>
<feature type="chain" id="PRO_5007574624" evidence="2">
    <location>
        <begin position="23"/>
        <end position="539"/>
    </location>
</feature>
<dbReference type="SUPFAM" id="SSF49265">
    <property type="entry name" value="Fibronectin type III"/>
    <property type="match status" value="1"/>
</dbReference>
<keyword evidence="5" id="KW-1185">Reference proteome</keyword>
<organism evidence="4 5">
    <name type="scientific">Roseivirga spongicola</name>
    <dbReference type="NCBI Taxonomy" id="333140"/>
    <lineage>
        <taxon>Bacteria</taxon>
        <taxon>Pseudomonadati</taxon>
        <taxon>Bacteroidota</taxon>
        <taxon>Cytophagia</taxon>
        <taxon>Cytophagales</taxon>
        <taxon>Roseivirgaceae</taxon>
        <taxon>Roseivirga</taxon>
    </lineage>
</organism>
<accession>A0A150XF56</accession>
<dbReference type="Pfam" id="PF16656">
    <property type="entry name" value="Pur_ac_phosph_N"/>
    <property type="match status" value="1"/>
</dbReference>
<dbReference type="PANTHER" id="PTHR22953">
    <property type="entry name" value="ACID PHOSPHATASE RELATED"/>
    <property type="match status" value="1"/>
</dbReference>
<dbReference type="InterPro" id="IPR004843">
    <property type="entry name" value="Calcineurin-like_PHP"/>
</dbReference>
<evidence type="ECO:0000259" key="3">
    <source>
        <dbReference type="PROSITE" id="PS50853"/>
    </source>
</evidence>
<dbReference type="Gene3D" id="2.60.40.10">
    <property type="entry name" value="Immunoglobulins"/>
    <property type="match status" value="1"/>
</dbReference>
<gene>
    <name evidence="4" type="ORF">AWW68_00750</name>
</gene>
<reference evidence="4 5" key="1">
    <citation type="submission" date="2016-01" db="EMBL/GenBank/DDBJ databases">
        <title>Genome sequencing of Roseivirga spongicola UST030701-084.</title>
        <authorList>
            <person name="Selvaratnam C."/>
            <person name="Thevarajoo S."/>
            <person name="Goh K.M."/>
            <person name="Ee R."/>
            <person name="Chan K.-G."/>
            <person name="Chong C.S."/>
        </authorList>
    </citation>
    <scope>NUCLEOTIDE SEQUENCE [LARGE SCALE GENOMIC DNA]</scope>
    <source>
        <strain evidence="4 5">UST030701-084</strain>
    </source>
</reference>
<dbReference type="InterPro" id="IPR036116">
    <property type="entry name" value="FN3_sf"/>
</dbReference>
<dbReference type="CDD" id="cd00063">
    <property type="entry name" value="FN3"/>
    <property type="match status" value="2"/>
</dbReference>
<dbReference type="PANTHER" id="PTHR22953:SF153">
    <property type="entry name" value="PURPLE ACID PHOSPHATASE"/>
    <property type="match status" value="1"/>
</dbReference>
<dbReference type="PROSITE" id="PS50853">
    <property type="entry name" value="FN3"/>
    <property type="match status" value="1"/>
</dbReference>